<dbReference type="SUPFAM" id="SSF54171">
    <property type="entry name" value="DNA-binding domain"/>
    <property type="match status" value="1"/>
</dbReference>
<evidence type="ECO:0000256" key="1">
    <source>
        <dbReference type="SAM" id="MobiDB-lite"/>
    </source>
</evidence>
<evidence type="ECO:0000313" key="4">
    <source>
        <dbReference type="RefSeq" id="XP_018026106.1"/>
    </source>
</evidence>
<dbReference type="OrthoDB" id="47276at2759"/>
<proteinExistence type="predicted"/>
<feature type="region of interest" description="Disordered" evidence="1">
    <location>
        <begin position="280"/>
        <end position="327"/>
    </location>
</feature>
<keyword evidence="3" id="KW-1185">Reference proteome</keyword>
<dbReference type="Pfam" id="PF01429">
    <property type="entry name" value="MBD"/>
    <property type="match status" value="1"/>
</dbReference>
<dbReference type="GO" id="GO:0003677">
    <property type="term" value="F:DNA binding"/>
    <property type="evidence" value="ECO:0007669"/>
    <property type="project" value="InterPro"/>
</dbReference>
<evidence type="ECO:0000259" key="2">
    <source>
        <dbReference type="PROSITE" id="PS50982"/>
    </source>
</evidence>
<dbReference type="PROSITE" id="PS50982">
    <property type="entry name" value="MBD"/>
    <property type="match status" value="1"/>
</dbReference>
<organism evidence="3 4">
    <name type="scientific">Hyalella azteca</name>
    <name type="common">Amphipod</name>
    <dbReference type="NCBI Taxonomy" id="294128"/>
    <lineage>
        <taxon>Eukaryota</taxon>
        <taxon>Metazoa</taxon>
        <taxon>Ecdysozoa</taxon>
        <taxon>Arthropoda</taxon>
        <taxon>Crustacea</taxon>
        <taxon>Multicrustacea</taxon>
        <taxon>Malacostraca</taxon>
        <taxon>Eumalacostraca</taxon>
        <taxon>Peracarida</taxon>
        <taxon>Amphipoda</taxon>
        <taxon>Senticaudata</taxon>
        <taxon>Talitrida</taxon>
        <taxon>Talitroidea</taxon>
        <taxon>Hyalellidae</taxon>
        <taxon>Hyalella</taxon>
    </lineage>
</organism>
<gene>
    <name evidence="4" type="primary">LOC108681573</name>
</gene>
<dbReference type="Proteomes" id="UP000694843">
    <property type="component" value="Unplaced"/>
</dbReference>
<feature type="region of interest" description="Disordered" evidence="1">
    <location>
        <begin position="825"/>
        <end position="858"/>
    </location>
</feature>
<dbReference type="KEGG" id="hazt:108681573"/>
<dbReference type="InterPro" id="IPR001739">
    <property type="entry name" value="Methyl_CpG_DNA-bd"/>
</dbReference>
<reference evidence="4" key="1">
    <citation type="submission" date="2025-08" db="UniProtKB">
        <authorList>
            <consortium name="RefSeq"/>
        </authorList>
    </citation>
    <scope>IDENTIFICATION</scope>
    <source>
        <tissue evidence="4">Whole organism</tissue>
    </source>
</reference>
<dbReference type="RefSeq" id="XP_018026106.1">
    <property type="nucleotide sequence ID" value="XM_018170617.2"/>
</dbReference>
<feature type="region of interest" description="Disordered" evidence="1">
    <location>
        <begin position="229"/>
        <end position="268"/>
    </location>
</feature>
<dbReference type="GeneID" id="108681573"/>
<dbReference type="Gene3D" id="3.30.890.10">
    <property type="entry name" value="Methyl-cpg-binding Protein 2, Chain A"/>
    <property type="match status" value="1"/>
</dbReference>
<feature type="compositionally biased region" description="Polar residues" evidence="1">
    <location>
        <begin position="1184"/>
        <end position="1194"/>
    </location>
</feature>
<feature type="compositionally biased region" description="Basic and acidic residues" evidence="1">
    <location>
        <begin position="245"/>
        <end position="260"/>
    </location>
</feature>
<dbReference type="SMART" id="SM00391">
    <property type="entry name" value="MBD"/>
    <property type="match status" value="1"/>
</dbReference>
<dbReference type="InterPro" id="IPR016177">
    <property type="entry name" value="DNA-bd_dom_sf"/>
</dbReference>
<accession>A0A8B7PL43</accession>
<feature type="region of interest" description="Disordered" evidence="1">
    <location>
        <begin position="1167"/>
        <end position="1199"/>
    </location>
</feature>
<name>A0A8B7PL43_HYAAZ</name>
<evidence type="ECO:0000313" key="3">
    <source>
        <dbReference type="Proteomes" id="UP000694843"/>
    </source>
</evidence>
<sequence length="1560" mass="173402">MDLELYNKYDSIKRKTRTPSYKALLSMQFGSSFTSTKQNKNDEVVSRRKNLNDAYCASKLGHKVKSKVKRTVGQANFSGKPKDLGRPSKKLRTNYIDEVKEVDSITEPKVVKKVDDSICVGLPSFPSECSESALSFDGFSDVEDKFVKKQLEVLEHVNSFRSEGSKSFCGFSTDEFSTSELSEIGGSCYNSEVDEAQKNDSFTLESNEVSRVSNEFNEVTDNFDECCPEQPQTERNASTITFSQKHSDGPKMMKRSKQEPSIDENNSSIKAIDQNLFKEDSLSSKSPKCASAQVVKTQEPIDDAPGAVHSLPHAESGKENYQVNSSTPMVTDKKELISEELKQEIWTTHLSFSKVLKRRANNSKEKHTNLQNALNDALSFFETTMPGVEDNEYKTSFNNKENDAITATNGINSRKVDREKVLISEPVDNIISVKVDYDHPGNVKEIPMNNKDAGHKKIASLQDALSDAVDFFKLTDGEDDEEGKEEFKLPLARLVEHDSSSLPIRKICQNSKPNQSSPRNTLISPENYTTHKINECASQDLDETMFEEAVALLSDSPSTGCVLRHGSKCVSKDSALHLTMSDVITHWLTTGQAKYSSNELNSEPEEILASEANDSDCDAMQSSLFDQNMPDGKMSSEVGAAMQTSVGTKNLSDGRKVNIDHQGIFETQYPNFLEEVSATANCIESVHSFINSSLEMSFSNSEFDLLHQNQPMETIIESQPDTLGAEMHGSPSDVYNCILQLCMDPLAPVPKGALRSLFTNVFLKSPLTLKTECFSSCYERYTELLARAQQYEEKRLVEMDLTAVAAKFGSTKTCVEEERVKRKYTKRKHLKSSPQTNPSKDSICDAPVKESPRRLSSSKCGSVDAEAVKEKRANLRLRLPIPLENYGCLSDEFVMRAEELELPYLLGWRREVVSRQARHSSVSVDTYYYSPEKIKLRSYANILQYFELYEYIRPAKPFLTYHSLHCKLYEYIRPAKPFLGRPAASSRHLSRNLRMRSMDYVSDFDFLGFMEEDSLLDFEGFSTDQKTLEAKRIKLDESADFDYDLHGTSINHFMELDESFDVDVKDELLNSLMNETANYSDHHLLLHENTTFGDHHSMNEATTHEESPSLINEAMSYERRPSFVDEEPRDRKEALNTHADFQMLEGNCEGSPEAIGRKTASEHLELEKAGHSDEDEAPVHKVSNHTTNERSVASPTAAFHKEVNSKSQLVSAVECVDGCEDESNKVLMGTRDFEDGDCEENSDGSEADDEVEAFDDEFVEAEKYFEDSAASDLEGTADDDEYLKKLVEKDTVDTASYDLEETVEGKLDETENNPENFQGASSIKSTANYCSEASVHYADSPLELTKHQGEELFLNEQDERTKSNETSRGGLQVLSAQKITSVPEATLSTFQSIKAPHGKEEEATTRNMDGHSMREPLMKMSGLTAEGNFSNACMETSRVGPEVPECIPPVLSNVAVNQCINTPITTLMLLDGLNGDAVAGKTDAVVAGKTDAVVAGKTDAVVAGKTDAVVAGKTDAVVAGKTDAVVAGKTDAAVAGKTDAAVAGKIFTFRLSDFSRVLKK</sequence>
<feature type="domain" description="MBD" evidence="2">
    <location>
        <begin position="894"/>
        <end position="966"/>
    </location>
</feature>
<feature type="compositionally biased region" description="Polar residues" evidence="1">
    <location>
        <begin position="230"/>
        <end position="244"/>
    </location>
</feature>
<protein>
    <submittedName>
        <fullName evidence="4">Uncharacterized protein LOC108681573</fullName>
    </submittedName>
</protein>